<accession>A0A1R3FXZ6</accession>
<evidence type="ECO:0000256" key="1">
    <source>
        <dbReference type="SAM" id="Phobius"/>
    </source>
</evidence>
<keyword evidence="1" id="KW-0472">Membrane</keyword>
<protein>
    <submittedName>
        <fullName evidence="2">Uncharacterized protein</fullName>
    </submittedName>
</protein>
<organism evidence="2 3">
    <name type="scientific">Corchorus olitorius</name>
    <dbReference type="NCBI Taxonomy" id="93759"/>
    <lineage>
        <taxon>Eukaryota</taxon>
        <taxon>Viridiplantae</taxon>
        <taxon>Streptophyta</taxon>
        <taxon>Embryophyta</taxon>
        <taxon>Tracheophyta</taxon>
        <taxon>Spermatophyta</taxon>
        <taxon>Magnoliopsida</taxon>
        <taxon>eudicotyledons</taxon>
        <taxon>Gunneridae</taxon>
        <taxon>Pentapetalae</taxon>
        <taxon>rosids</taxon>
        <taxon>malvids</taxon>
        <taxon>Malvales</taxon>
        <taxon>Malvaceae</taxon>
        <taxon>Grewioideae</taxon>
        <taxon>Apeibeae</taxon>
        <taxon>Corchorus</taxon>
    </lineage>
</organism>
<dbReference type="AlphaFoldDB" id="A0A1R3FXZ6"/>
<comment type="caution">
    <text evidence="2">The sequence shown here is derived from an EMBL/GenBank/DDBJ whole genome shotgun (WGS) entry which is preliminary data.</text>
</comment>
<proteinExistence type="predicted"/>
<dbReference type="EMBL" id="AWUE01024443">
    <property type="protein sequence ID" value="OMO50702.1"/>
    <property type="molecule type" value="Genomic_DNA"/>
</dbReference>
<gene>
    <name evidence="2" type="ORF">COLO4_37923</name>
</gene>
<keyword evidence="1" id="KW-1133">Transmembrane helix</keyword>
<reference evidence="3" key="1">
    <citation type="submission" date="2013-09" db="EMBL/GenBank/DDBJ databases">
        <title>Corchorus olitorius genome sequencing.</title>
        <authorList>
            <person name="Alam M."/>
            <person name="Haque M.S."/>
            <person name="Islam M.S."/>
            <person name="Emdad E.M."/>
            <person name="Islam M.M."/>
            <person name="Ahmed B."/>
            <person name="Halim A."/>
            <person name="Hossen Q.M.M."/>
            <person name="Hossain M.Z."/>
            <person name="Ahmed R."/>
            <person name="Khan M.M."/>
            <person name="Islam R."/>
            <person name="Rashid M.M."/>
            <person name="Khan S.A."/>
            <person name="Rahman M.S."/>
            <person name="Alam M."/>
            <person name="Yahiya A.S."/>
            <person name="Khan M.S."/>
            <person name="Azam M.S."/>
            <person name="Haque T."/>
            <person name="Lashkar M.Z.H."/>
            <person name="Akhand A.I."/>
            <person name="Morshed G."/>
            <person name="Roy S."/>
            <person name="Uddin K.S."/>
            <person name="Rabeya T."/>
            <person name="Hossain A.S."/>
            <person name="Chowdhury A."/>
            <person name="Snigdha A.R."/>
            <person name="Mortoza M.S."/>
            <person name="Matin S.A."/>
            <person name="Hoque S.M.E."/>
            <person name="Islam M.K."/>
            <person name="Roy D.K."/>
            <person name="Haider R."/>
            <person name="Moosa M.M."/>
            <person name="Elias S.M."/>
            <person name="Hasan A.M."/>
            <person name="Jahan S."/>
            <person name="Shafiuddin M."/>
            <person name="Mahmood N."/>
            <person name="Shommy N.S."/>
        </authorList>
    </citation>
    <scope>NUCLEOTIDE SEQUENCE [LARGE SCALE GENOMIC DNA]</scope>
    <source>
        <strain evidence="3">cv. O-4</strain>
    </source>
</reference>
<name>A0A1R3FXZ6_9ROSI</name>
<keyword evidence="1" id="KW-0812">Transmembrane</keyword>
<sequence length="46" mass="5119">MLKFACSTSVQWTMSADWAHVLAVVAICWGFIVSLMPMVFPVFLAI</sequence>
<evidence type="ECO:0000313" key="3">
    <source>
        <dbReference type="Proteomes" id="UP000187203"/>
    </source>
</evidence>
<feature type="transmembrane region" description="Helical" evidence="1">
    <location>
        <begin position="20"/>
        <end position="44"/>
    </location>
</feature>
<dbReference type="Proteomes" id="UP000187203">
    <property type="component" value="Unassembled WGS sequence"/>
</dbReference>
<keyword evidence="3" id="KW-1185">Reference proteome</keyword>
<evidence type="ECO:0000313" key="2">
    <source>
        <dbReference type="EMBL" id="OMO50702.1"/>
    </source>
</evidence>